<comment type="subcellular location">
    <subcellularLocation>
        <location evidence="1">Membrane</location>
    </subcellularLocation>
</comment>
<sequence length="186" mass="19436">MTLEHGPAARPGRRILFVALCLALAAALAVLVVRSLDARGSEQPAGGGHGTTAERAAVLAVAGRFAREIDSYGASDLGPDGTMPAYRKELGSILTTKFRTAFDQEVELAEKAVAQTGIEVTSRLDATGVVSIDGDRATVLAAWERTASYPKTAAAAPVLKRASITLVKVKGQWLVDDFTTVTGEGQ</sequence>
<accession>A0ABT9AZ64</accession>
<keyword evidence="2" id="KW-0472">Membrane</keyword>
<dbReference type="RefSeq" id="WP_305027113.1">
    <property type="nucleotide sequence ID" value="NZ_JAUQTA010000001.1"/>
</dbReference>
<protein>
    <recommendedName>
        <fullName evidence="5">Mce-associated membrane protein</fullName>
    </recommendedName>
</protein>
<keyword evidence="4" id="KW-1185">Reference proteome</keyword>
<organism evidence="3 4">
    <name type="scientific">Nocardioides jiangxiensis</name>
    <dbReference type="NCBI Taxonomy" id="3064524"/>
    <lineage>
        <taxon>Bacteria</taxon>
        <taxon>Bacillati</taxon>
        <taxon>Actinomycetota</taxon>
        <taxon>Actinomycetes</taxon>
        <taxon>Propionibacteriales</taxon>
        <taxon>Nocardioidaceae</taxon>
        <taxon>Nocardioides</taxon>
    </lineage>
</organism>
<dbReference type="PANTHER" id="PTHR37042:SF4">
    <property type="entry name" value="OUTER MEMBRANE PROTEIN RV1973"/>
    <property type="match status" value="1"/>
</dbReference>
<evidence type="ECO:0000256" key="1">
    <source>
        <dbReference type="ARBA" id="ARBA00004370"/>
    </source>
</evidence>
<gene>
    <name evidence="3" type="ORF">Q5722_05015</name>
</gene>
<dbReference type="PANTHER" id="PTHR37042">
    <property type="entry name" value="OUTER MEMBRANE PROTEIN RV1973"/>
    <property type="match status" value="1"/>
</dbReference>
<evidence type="ECO:0000313" key="4">
    <source>
        <dbReference type="Proteomes" id="UP001233314"/>
    </source>
</evidence>
<evidence type="ECO:0000313" key="3">
    <source>
        <dbReference type="EMBL" id="MDO7867727.1"/>
    </source>
</evidence>
<dbReference type="Proteomes" id="UP001233314">
    <property type="component" value="Unassembled WGS sequence"/>
</dbReference>
<reference evidence="3 4" key="1">
    <citation type="submission" date="2023-07" db="EMBL/GenBank/DDBJ databases">
        <title>Nocardioides sp. nov WY-20 isolated from soil.</title>
        <authorList>
            <person name="Liu B."/>
            <person name="Wan Y."/>
        </authorList>
    </citation>
    <scope>NUCLEOTIDE SEQUENCE [LARGE SCALE GENOMIC DNA]</scope>
    <source>
        <strain evidence="3 4">WY-20</strain>
    </source>
</reference>
<dbReference type="EMBL" id="JAUQTA010000001">
    <property type="protein sequence ID" value="MDO7867727.1"/>
    <property type="molecule type" value="Genomic_DNA"/>
</dbReference>
<name>A0ABT9AZ64_9ACTN</name>
<evidence type="ECO:0000256" key="2">
    <source>
        <dbReference type="ARBA" id="ARBA00023136"/>
    </source>
</evidence>
<proteinExistence type="predicted"/>
<comment type="caution">
    <text evidence="3">The sequence shown here is derived from an EMBL/GenBank/DDBJ whole genome shotgun (WGS) entry which is preliminary data.</text>
</comment>
<evidence type="ECO:0008006" key="5">
    <source>
        <dbReference type="Google" id="ProtNLM"/>
    </source>
</evidence>